<protein>
    <submittedName>
        <fullName evidence="1">Uncharacterized protein</fullName>
    </submittedName>
</protein>
<comment type="caution">
    <text evidence="1">The sequence shown here is derived from an EMBL/GenBank/DDBJ whole genome shotgun (WGS) entry which is preliminary data.</text>
</comment>
<proteinExistence type="predicted"/>
<evidence type="ECO:0000313" key="2">
    <source>
        <dbReference type="Proteomes" id="UP001243375"/>
    </source>
</evidence>
<organism evidence="1 2">
    <name type="scientific">Naganishia vaughanmartiniae</name>
    <dbReference type="NCBI Taxonomy" id="1424756"/>
    <lineage>
        <taxon>Eukaryota</taxon>
        <taxon>Fungi</taxon>
        <taxon>Dikarya</taxon>
        <taxon>Basidiomycota</taxon>
        <taxon>Agaricomycotina</taxon>
        <taxon>Tremellomycetes</taxon>
        <taxon>Filobasidiales</taxon>
        <taxon>Filobasidiaceae</taxon>
        <taxon>Naganishia</taxon>
    </lineage>
</organism>
<dbReference type="Proteomes" id="UP001243375">
    <property type="component" value="Unassembled WGS sequence"/>
</dbReference>
<reference evidence="1" key="1">
    <citation type="submission" date="2023-04" db="EMBL/GenBank/DDBJ databases">
        <title>Draft Genome sequencing of Naganishia species isolated from polar environments using Oxford Nanopore Technology.</title>
        <authorList>
            <person name="Leo P."/>
            <person name="Venkateswaran K."/>
        </authorList>
    </citation>
    <scope>NUCLEOTIDE SEQUENCE</scope>
    <source>
        <strain evidence="1">MNA-CCFEE 5425</strain>
    </source>
</reference>
<keyword evidence="2" id="KW-1185">Reference proteome</keyword>
<name>A0ACC2X6D1_9TREE</name>
<gene>
    <name evidence="1" type="ORF">QFC22_003703</name>
</gene>
<sequence length="250" mass="27379">MAWHVESYLSRDILQASPVRETCKTDTVLRDQPEVSNLKLFSMIDGHGGCATADALAKDLHPRVIKSLQSLYSGKKPSAIDPMLAMRLFQRGDYRSFLQSYFTMEGAHKNASSKVTTPTNKFISDALASAYTGLDFDICSAPLRLLSITNPAAKVQPDVKCLVEPAINGACALTVLVDEDRQEIYVANTGDSRAVAGYYVQPHTASNGIHFQGGWRCEVLTEDQTAKSSKETQRYGFCLALGTLQYVLAC</sequence>
<evidence type="ECO:0000313" key="1">
    <source>
        <dbReference type="EMBL" id="KAJ9119211.1"/>
    </source>
</evidence>
<accession>A0ACC2X6D1</accession>
<dbReference type="EMBL" id="JASBWU010000009">
    <property type="protein sequence ID" value="KAJ9119211.1"/>
    <property type="molecule type" value="Genomic_DNA"/>
</dbReference>